<dbReference type="AlphaFoldDB" id="A0A8K0T3X2"/>
<evidence type="ECO:0000313" key="3">
    <source>
        <dbReference type="Proteomes" id="UP000813444"/>
    </source>
</evidence>
<proteinExistence type="predicted"/>
<dbReference type="EMBL" id="JAGPNK010000001">
    <property type="protein sequence ID" value="KAH7328901.1"/>
    <property type="molecule type" value="Genomic_DNA"/>
</dbReference>
<gene>
    <name evidence="2" type="ORF">B0I35DRAFT_418699</name>
</gene>
<keyword evidence="3" id="KW-1185">Reference proteome</keyword>
<accession>A0A8K0T3X2</accession>
<evidence type="ECO:0000256" key="1">
    <source>
        <dbReference type="SAM" id="MobiDB-lite"/>
    </source>
</evidence>
<reference evidence="2" key="1">
    <citation type="journal article" date="2021" name="Nat. Commun.">
        <title>Genetic determinants of endophytism in the Arabidopsis root mycobiome.</title>
        <authorList>
            <person name="Mesny F."/>
            <person name="Miyauchi S."/>
            <person name="Thiergart T."/>
            <person name="Pickel B."/>
            <person name="Atanasova L."/>
            <person name="Karlsson M."/>
            <person name="Huettel B."/>
            <person name="Barry K.W."/>
            <person name="Haridas S."/>
            <person name="Chen C."/>
            <person name="Bauer D."/>
            <person name="Andreopoulos W."/>
            <person name="Pangilinan J."/>
            <person name="LaButti K."/>
            <person name="Riley R."/>
            <person name="Lipzen A."/>
            <person name="Clum A."/>
            <person name="Drula E."/>
            <person name="Henrissat B."/>
            <person name="Kohler A."/>
            <person name="Grigoriev I.V."/>
            <person name="Martin F.M."/>
            <person name="Hacquard S."/>
        </authorList>
    </citation>
    <scope>NUCLEOTIDE SEQUENCE</scope>
    <source>
        <strain evidence="2">MPI-CAGE-CH-0235</strain>
    </source>
</reference>
<comment type="caution">
    <text evidence="2">The sequence shown here is derived from an EMBL/GenBank/DDBJ whole genome shotgun (WGS) entry which is preliminary data.</text>
</comment>
<name>A0A8K0T3X2_9HYPO</name>
<evidence type="ECO:0000313" key="2">
    <source>
        <dbReference type="EMBL" id="KAH7328901.1"/>
    </source>
</evidence>
<sequence length="117" mass="12875">MRAARKTGLSAKLERRQGAAVVMILWWRLLPIACCLEAELGPLFVGTYLSVWALAGLFGRRCGNEHPQLEARDNVQGTRLQRSRCAVGSVPWTPHRYMGGRTDQGTMQGEGAPPPLC</sequence>
<protein>
    <submittedName>
        <fullName evidence="2">Uncharacterized protein</fullName>
    </submittedName>
</protein>
<feature type="region of interest" description="Disordered" evidence="1">
    <location>
        <begin position="98"/>
        <end position="117"/>
    </location>
</feature>
<organism evidence="2 3">
    <name type="scientific">Stachybotrys elegans</name>
    <dbReference type="NCBI Taxonomy" id="80388"/>
    <lineage>
        <taxon>Eukaryota</taxon>
        <taxon>Fungi</taxon>
        <taxon>Dikarya</taxon>
        <taxon>Ascomycota</taxon>
        <taxon>Pezizomycotina</taxon>
        <taxon>Sordariomycetes</taxon>
        <taxon>Hypocreomycetidae</taxon>
        <taxon>Hypocreales</taxon>
        <taxon>Stachybotryaceae</taxon>
        <taxon>Stachybotrys</taxon>
    </lineage>
</organism>
<dbReference type="Proteomes" id="UP000813444">
    <property type="component" value="Unassembled WGS sequence"/>
</dbReference>